<dbReference type="InterPro" id="IPR017441">
    <property type="entry name" value="Protein_kinase_ATP_BS"/>
</dbReference>
<dbReference type="Pfam" id="PF00069">
    <property type="entry name" value="Pkinase"/>
    <property type="match status" value="1"/>
</dbReference>
<dbReference type="CDD" id="cd06577">
    <property type="entry name" value="PASTA_pknB"/>
    <property type="match status" value="3"/>
</dbReference>
<keyword evidence="11" id="KW-0812">Transmembrane</keyword>
<reference evidence="14 15" key="1">
    <citation type="journal article" date="2025" name="Anaerobe">
        <title>Description of Anaerococcus kampingiae sp. nov., Anaerococcus groningensis sp. nov., Anaerococcus martiniensis sp. nov., and Anaerococcus cruorum sp. nov., isolated from human clinical specimens.</title>
        <authorList>
            <person name="Boiten K.E."/>
            <person name="Meijer J."/>
            <person name="van Wezel E.M."/>
            <person name="Veloo A.C.M."/>
        </authorList>
    </citation>
    <scope>NUCLEOTIDE SEQUENCE [LARGE SCALE GENOMIC DNA]</scope>
    <source>
        <strain evidence="14 15">ENR1011</strain>
    </source>
</reference>
<dbReference type="NCBIfam" id="NF033483">
    <property type="entry name" value="PknB_PASTA_kin"/>
    <property type="match status" value="1"/>
</dbReference>
<dbReference type="PROSITE" id="PS51178">
    <property type="entry name" value="PASTA"/>
    <property type="match status" value="3"/>
</dbReference>
<dbReference type="Gene3D" id="1.10.510.10">
    <property type="entry name" value="Transferase(Phosphotransferase) domain 1"/>
    <property type="match status" value="1"/>
</dbReference>
<feature type="domain" description="PASTA" evidence="13">
    <location>
        <begin position="362"/>
        <end position="429"/>
    </location>
</feature>
<keyword evidence="5 14" id="KW-0418">Kinase</keyword>
<dbReference type="SMART" id="SM00740">
    <property type="entry name" value="PASTA"/>
    <property type="match status" value="3"/>
</dbReference>
<gene>
    <name evidence="14" type="primary">pknB</name>
    <name evidence="14" type="ORF">AB9Q04_00600</name>
</gene>
<evidence type="ECO:0000313" key="15">
    <source>
        <dbReference type="Proteomes" id="UP001637993"/>
    </source>
</evidence>
<comment type="caution">
    <text evidence="14">The sequence shown here is derived from an EMBL/GenBank/DDBJ whole genome shotgun (WGS) entry which is preliminary data.</text>
</comment>
<evidence type="ECO:0000256" key="1">
    <source>
        <dbReference type="ARBA" id="ARBA00012513"/>
    </source>
</evidence>
<keyword evidence="11" id="KW-1133">Transmembrane helix</keyword>
<sequence length="669" mass="75001">MEKIILDDRYEIIEQIGVGGMAKVYKAKDKLLDRFVAIKILKDQYAEDDEFLKKFNNEAQSAAKLSHINIVNVFDIGEDLYQGERIYYIVMEYVDGQTLKDLIVKEGRLSNHDIIDYSTQIAQALKTAHNAGIIHRDIKPQNILIDNYGLLKVTDFGIARVSSNATITYTSSILGTVHYISPEQAKGKIVDEKSDLYSLGAVMYEMATGRVPFDADNSVGIAVMHIQDKPEAPKNLNPELSEHLNYIIMKLLDKEPSNRFLNARELIGALDDENFIKEEEDLTDTARIPIVVPQERSYQKVYNEQAKINQQEEEEKEAVYVSNPETEKKDKSKRTGKKIWPLFLLAIILLGAVYFLKGRTNNTGTVEVPMVLNLDQDQAVNELERRGLKANISRTEESDEYEIGKVMGQDPEQNTKVDRGSVVNLVISGGREVEVPDLRNMTLSQADESLKEIGLRLGRTNPQASDSVEKDLIITQNPRAYSKLQTGTEIDVTVSTGPDQRVTTIEVPNLVGKSEQDARAIVSQYGLSLRDVNYKHSRDVAQGIVMNQSIARGTQVANQSKIDLTVSLGPEEDQQSNQNDQNNQTQSTDNIKNVILRVRLPEAKDNFNVMVFDVVNGQRNQAIINQQMSSADINENGVLILNVQARVGTQLEVIIDDETLGVYEVKNEG</sequence>
<feature type="region of interest" description="Disordered" evidence="10">
    <location>
        <begin position="570"/>
        <end position="590"/>
    </location>
</feature>
<evidence type="ECO:0000256" key="5">
    <source>
        <dbReference type="ARBA" id="ARBA00022777"/>
    </source>
</evidence>
<dbReference type="PROSITE" id="PS00107">
    <property type="entry name" value="PROTEIN_KINASE_ATP"/>
    <property type="match status" value="1"/>
</dbReference>
<dbReference type="EC" id="2.7.11.1" evidence="1"/>
<evidence type="ECO:0000256" key="7">
    <source>
        <dbReference type="ARBA" id="ARBA00047899"/>
    </source>
</evidence>
<evidence type="ECO:0000256" key="2">
    <source>
        <dbReference type="ARBA" id="ARBA00022527"/>
    </source>
</evidence>
<dbReference type="Gene3D" id="3.30.10.20">
    <property type="match status" value="3"/>
</dbReference>
<dbReference type="CDD" id="cd14014">
    <property type="entry name" value="STKc_PknB_like"/>
    <property type="match status" value="1"/>
</dbReference>
<dbReference type="InterPro" id="IPR005543">
    <property type="entry name" value="PASTA_dom"/>
</dbReference>
<organism evidence="14 15">
    <name type="scientific">Anaerococcus groningensis</name>
    <dbReference type="NCBI Taxonomy" id="3115616"/>
    <lineage>
        <taxon>Bacteria</taxon>
        <taxon>Bacillati</taxon>
        <taxon>Bacillota</taxon>
        <taxon>Tissierellia</taxon>
        <taxon>Tissierellales</taxon>
        <taxon>Peptoniphilaceae</taxon>
        <taxon>Anaerococcus</taxon>
    </lineage>
</organism>
<accession>A0ABW9MYE0</accession>
<dbReference type="SUPFAM" id="SSF56112">
    <property type="entry name" value="Protein kinase-like (PK-like)"/>
    <property type="match status" value="1"/>
</dbReference>
<dbReference type="RefSeq" id="WP_410023460.1">
    <property type="nucleotide sequence ID" value="NZ_JBGMEG010000001.1"/>
</dbReference>
<feature type="domain" description="PASTA" evidence="13">
    <location>
        <begin position="430"/>
        <end position="496"/>
    </location>
</feature>
<feature type="binding site" evidence="9">
    <location>
        <position position="39"/>
    </location>
    <ligand>
        <name>ATP</name>
        <dbReference type="ChEBI" id="CHEBI:30616"/>
    </ligand>
</feature>
<name>A0ABW9MYE0_9FIRM</name>
<evidence type="ECO:0000259" key="12">
    <source>
        <dbReference type="PROSITE" id="PS50011"/>
    </source>
</evidence>
<dbReference type="InterPro" id="IPR000719">
    <property type="entry name" value="Prot_kinase_dom"/>
</dbReference>
<feature type="domain" description="PASTA" evidence="13">
    <location>
        <begin position="501"/>
        <end position="568"/>
    </location>
</feature>
<keyword evidence="11" id="KW-0472">Membrane</keyword>
<keyword evidence="15" id="KW-1185">Reference proteome</keyword>
<keyword evidence="2" id="KW-0723">Serine/threonine-protein kinase</keyword>
<evidence type="ECO:0000256" key="9">
    <source>
        <dbReference type="PROSITE-ProRule" id="PRU10141"/>
    </source>
</evidence>
<feature type="domain" description="Protein kinase" evidence="12">
    <location>
        <begin position="10"/>
        <end position="276"/>
    </location>
</feature>
<dbReference type="Pfam" id="PF03793">
    <property type="entry name" value="PASTA"/>
    <property type="match status" value="3"/>
</dbReference>
<feature type="region of interest" description="Disordered" evidence="10">
    <location>
        <begin position="312"/>
        <end position="332"/>
    </location>
</feature>
<evidence type="ECO:0000256" key="6">
    <source>
        <dbReference type="ARBA" id="ARBA00022840"/>
    </source>
</evidence>
<dbReference type="PROSITE" id="PS00108">
    <property type="entry name" value="PROTEIN_KINASE_ST"/>
    <property type="match status" value="1"/>
</dbReference>
<dbReference type="PROSITE" id="PS50011">
    <property type="entry name" value="PROTEIN_KINASE_DOM"/>
    <property type="match status" value="1"/>
</dbReference>
<dbReference type="InterPro" id="IPR008271">
    <property type="entry name" value="Ser/Thr_kinase_AS"/>
</dbReference>
<protein>
    <recommendedName>
        <fullName evidence="1">non-specific serine/threonine protein kinase</fullName>
        <ecNumber evidence="1">2.7.11.1</ecNumber>
    </recommendedName>
</protein>
<proteinExistence type="predicted"/>
<evidence type="ECO:0000313" key="14">
    <source>
        <dbReference type="EMBL" id="MFO3716847.1"/>
    </source>
</evidence>
<dbReference type="PANTHER" id="PTHR43289">
    <property type="entry name" value="MITOGEN-ACTIVATED PROTEIN KINASE KINASE KINASE 20-RELATED"/>
    <property type="match status" value="1"/>
</dbReference>
<dbReference type="Gene3D" id="3.30.200.20">
    <property type="entry name" value="Phosphorylase Kinase, domain 1"/>
    <property type="match status" value="1"/>
</dbReference>
<evidence type="ECO:0000256" key="11">
    <source>
        <dbReference type="SAM" id="Phobius"/>
    </source>
</evidence>
<keyword evidence="4 9" id="KW-0547">Nucleotide-binding</keyword>
<dbReference type="GO" id="GO:0016301">
    <property type="term" value="F:kinase activity"/>
    <property type="evidence" value="ECO:0007669"/>
    <property type="project" value="UniProtKB-KW"/>
</dbReference>
<comment type="catalytic activity">
    <reaction evidence="7">
        <text>L-threonyl-[protein] + ATP = O-phospho-L-threonyl-[protein] + ADP + H(+)</text>
        <dbReference type="Rhea" id="RHEA:46608"/>
        <dbReference type="Rhea" id="RHEA-COMP:11060"/>
        <dbReference type="Rhea" id="RHEA-COMP:11605"/>
        <dbReference type="ChEBI" id="CHEBI:15378"/>
        <dbReference type="ChEBI" id="CHEBI:30013"/>
        <dbReference type="ChEBI" id="CHEBI:30616"/>
        <dbReference type="ChEBI" id="CHEBI:61977"/>
        <dbReference type="ChEBI" id="CHEBI:456216"/>
        <dbReference type="EC" id="2.7.11.1"/>
    </reaction>
</comment>
<evidence type="ECO:0000256" key="10">
    <source>
        <dbReference type="SAM" id="MobiDB-lite"/>
    </source>
</evidence>
<keyword evidence="3" id="KW-0808">Transferase</keyword>
<dbReference type="SMART" id="SM00220">
    <property type="entry name" value="S_TKc"/>
    <property type="match status" value="1"/>
</dbReference>
<dbReference type="EMBL" id="JBGMEG010000001">
    <property type="protein sequence ID" value="MFO3716847.1"/>
    <property type="molecule type" value="Genomic_DNA"/>
</dbReference>
<dbReference type="InterPro" id="IPR011009">
    <property type="entry name" value="Kinase-like_dom_sf"/>
</dbReference>
<dbReference type="SUPFAM" id="SSF54184">
    <property type="entry name" value="Penicillin-binding protein 2x (pbp-2x), c-terminal domain"/>
    <property type="match status" value="1"/>
</dbReference>
<keyword evidence="6 9" id="KW-0067">ATP-binding</keyword>
<evidence type="ECO:0000256" key="3">
    <source>
        <dbReference type="ARBA" id="ARBA00022679"/>
    </source>
</evidence>
<evidence type="ECO:0000256" key="8">
    <source>
        <dbReference type="ARBA" id="ARBA00048679"/>
    </source>
</evidence>
<dbReference type="Proteomes" id="UP001637993">
    <property type="component" value="Unassembled WGS sequence"/>
</dbReference>
<feature type="compositionally biased region" description="Low complexity" evidence="10">
    <location>
        <begin position="575"/>
        <end position="590"/>
    </location>
</feature>
<evidence type="ECO:0000256" key="4">
    <source>
        <dbReference type="ARBA" id="ARBA00022741"/>
    </source>
</evidence>
<feature type="transmembrane region" description="Helical" evidence="11">
    <location>
        <begin position="339"/>
        <end position="356"/>
    </location>
</feature>
<dbReference type="PANTHER" id="PTHR43289:SF34">
    <property type="entry name" value="SERINE_THREONINE-PROTEIN KINASE YBDM-RELATED"/>
    <property type="match status" value="1"/>
</dbReference>
<evidence type="ECO:0000259" key="13">
    <source>
        <dbReference type="PROSITE" id="PS51178"/>
    </source>
</evidence>
<comment type="catalytic activity">
    <reaction evidence="8">
        <text>L-seryl-[protein] + ATP = O-phospho-L-seryl-[protein] + ADP + H(+)</text>
        <dbReference type="Rhea" id="RHEA:17989"/>
        <dbReference type="Rhea" id="RHEA-COMP:9863"/>
        <dbReference type="Rhea" id="RHEA-COMP:11604"/>
        <dbReference type="ChEBI" id="CHEBI:15378"/>
        <dbReference type="ChEBI" id="CHEBI:29999"/>
        <dbReference type="ChEBI" id="CHEBI:30616"/>
        <dbReference type="ChEBI" id="CHEBI:83421"/>
        <dbReference type="ChEBI" id="CHEBI:456216"/>
        <dbReference type="EC" id="2.7.11.1"/>
    </reaction>
</comment>